<keyword evidence="1" id="KW-0167">Capsid protein</keyword>
<sequence length="550" mass="60871">MSVQQQQALDLLYALDNVLTIKITMPQADWDAVRTEQPKGGICNFEWTGGARYTWRKAASVELSGTRFPARSTFTDVGIKKKSFCGSIDSEKPCLHLDFGKFGDSDTVEALIGSRYLTLNNSIQDRSYIRQTLGYRLLAEAGLPHSRCNYAKVFVNGELIGQGLGDVNSPGIYVNAEPVMKRYIERNFGNMKGNLYELEHHDDFVRDRLDLIGVESLSEFENKADLELAIDQIAGRGLAGAAEVIDLDQFIKLYAMEFYLKHWDGYAGNTNNTYIYNDVAAVEAPGIDNVKFAMIPWGIDQTLQPDRPFKLDSDGIIGRLVREDPGRRTQLLDQIRTYRETIFGREHQQSVWRPLIDQMQGLVVGLGVPNAVAEIATVRQQLKLAESAGYLCAGLPGQAQIYVLHGRTGECLHASNTETVPPGVPGAQNFEVYRLPLRDDDDPTDIWLVADLGAGKSLTNKAFGRALHASGTLATEQGHLYLYTCAPNNAGQSEEFAIVAADNPDRFTFSGYFRLMSIRTGLGAAFGLDLTPGGRARVHQESGGSRLYFY</sequence>
<dbReference type="PANTHER" id="PTHR40050">
    <property type="entry name" value="INNER SPORE COAT PROTEIN H"/>
    <property type="match status" value="1"/>
</dbReference>
<dbReference type="AlphaFoldDB" id="A0A1S4W255"/>
<dbReference type="Pfam" id="PF08757">
    <property type="entry name" value="CotH"/>
    <property type="match status" value="1"/>
</dbReference>
<comment type="caution">
    <text evidence="1">The sequence shown here is derived from an EMBL/GenBank/DDBJ whole genome shotgun (WGS) entry which is preliminary data.</text>
</comment>
<reference evidence="1 2" key="1">
    <citation type="submission" date="2016-12" db="EMBL/GenBank/DDBJ databases">
        <title>The new phylogeny of genus Mycobacterium.</title>
        <authorList>
            <person name="Tortoli E."/>
            <person name="Trovato A."/>
            <person name="Cirillo D.M."/>
        </authorList>
    </citation>
    <scope>NUCLEOTIDE SEQUENCE [LARGE SCALE GENOMIC DNA]</scope>
    <source>
        <strain evidence="1 2">CCUG 66554</strain>
    </source>
</reference>
<dbReference type="PANTHER" id="PTHR40050:SF1">
    <property type="entry name" value="INNER SPORE COAT PROTEIN H"/>
    <property type="match status" value="1"/>
</dbReference>
<keyword evidence="1" id="KW-0946">Virion</keyword>
<organism evidence="1 2">
    <name type="scientific">Mycobacteroides saopaulense</name>
    <dbReference type="NCBI Taxonomy" id="1578165"/>
    <lineage>
        <taxon>Bacteria</taxon>
        <taxon>Bacillati</taxon>
        <taxon>Actinomycetota</taxon>
        <taxon>Actinomycetes</taxon>
        <taxon>Mycobacteriales</taxon>
        <taxon>Mycobacteriaceae</taxon>
        <taxon>Mycobacteroides</taxon>
    </lineage>
</organism>
<dbReference type="Proteomes" id="UP000192434">
    <property type="component" value="Unassembled WGS sequence"/>
</dbReference>
<accession>A0A1S4W255</accession>
<proteinExistence type="predicted"/>
<dbReference type="KEGG" id="msao:MYCSP_18150"/>
<evidence type="ECO:0000313" key="1">
    <source>
        <dbReference type="EMBL" id="ORB60413.1"/>
    </source>
</evidence>
<dbReference type="EMBL" id="MVII01000002">
    <property type="protein sequence ID" value="ORB60413.1"/>
    <property type="molecule type" value="Genomic_DNA"/>
</dbReference>
<evidence type="ECO:0000313" key="2">
    <source>
        <dbReference type="Proteomes" id="UP000192434"/>
    </source>
</evidence>
<gene>
    <name evidence="1" type="ORF">BST43_02385</name>
</gene>
<protein>
    <submittedName>
        <fullName evidence="1">Spore coat protein CotH</fullName>
    </submittedName>
</protein>
<dbReference type="OrthoDB" id="258535at2"/>
<name>A0A1S4W255_9MYCO</name>
<dbReference type="InterPro" id="IPR014867">
    <property type="entry name" value="Spore_coat_CotH_CotH2/3/7"/>
</dbReference>
<dbReference type="RefSeq" id="WP_083013457.1">
    <property type="nucleotide sequence ID" value="NZ_CP010271.1"/>
</dbReference>
<dbReference type="STRING" id="1578165.BKG68_01845"/>